<protein>
    <submittedName>
        <fullName evidence="2">Uncharacterized protein</fullName>
    </submittedName>
</protein>
<accession>A0ABP9LPQ6</accession>
<evidence type="ECO:0000313" key="2">
    <source>
        <dbReference type="EMBL" id="GAA5082970.1"/>
    </source>
</evidence>
<sequence length="100" mass="10651">MTRTALALRDLFRAGLDLTGRMPSQLLLLLVPLLAVLAYGSGTVLLDALTALVTAVAQVTKCLFWLGALAVTVRLVHRLVAQHLRNAPPVAPSETREPAA</sequence>
<organism evidence="2 3">
    <name type="scientific">Streptomyces similanensis</name>
    <dbReference type="NCBI Taxonomy" id="1274988"/>
    <lineage>
        <taxon>Bacteria</taxon>
        <taxon>Bacillati</taxon>
        <taxon>Actinomycetota</taxon>
        <taxon>Actinomycetes</taxon>
        <taxon>Kitasatosporales</taxon>
        <taxon>Streptomycetaceae</taxon>
        <taxon>Streptomyces</taxon>
    </lineage>
</organism>
<proteinExistence type="predicted"/>
<reference evidence="3" key="1">
    <citation type="journal article" date="2019" name="Int. J. Syst. Evol. Microbiol.">
        <title>The Global Catalogue of Microorganisms (GCM) 10K type strain sequencing project: providing services to taxonomists for standard genome sequencing and annotation.</title>
        <authorList>
            <consortium name="The Broad Institute Genomics Platform"/>
            <consortium name="The Broad Institute Genome Sequencing Center for Infectious Disease"/>
            <person name="Wu L."/>
            <person name="Ma J."/>
        </authorList>
    </citation>
    <scope>NUCLEOTIDE SEQUENCE [LARGE SCALE GENOMIC DNA]</scope>
    <source>
        <strain evidence="3">JCM 18410</strain>
    </source>
</reference>
<dbReference type="EMBL" id="BAABKC010000158">
    <property type="protein sequence ID" value="GAA5082970.1"/>
    <property type="molecule type" value="Genomic_DNA"/>
</dbReference>
<dbReference type="RefSeq" id="WP_345672761.1">
    <property type="nucleotide sequence ID" value="NZ_BAABKC010000158.1"/>
</dbReference>
<dbReference type="Proteomes" id="UP001500124">
    <property type="component" value="Unassembled WGS sequence"/>
</dbReference>
<comment type="caution">
    <text evidence="2">The sequence shown here is derived from an EMBL/GenBank/DDBJ whole genome shotgun (WGS) entry which is preliminary data.</text>
</comment>
<keyword evidence="1" id="KW-1133">Transmembrane helix</keyword>
<evidence type="ECO:0000256" key="1">
    <source>
        <dbReference type="SAM" id="Phobius"/>
    </source>
</evidence>
<gene>
    <name evidence="2" type="ORF">GCM10023336_77850</name>
</gene>
<keyword evidence="1" id="KW-0812">Transmembrane</keyword>
<feature type="transmembrane region" description="Helical" evidence="1">
    <location>
        <begin position="52"/>
        <end position="76"/>
    </location>
</feature>
<keyword evidence="3" id="KW-1185">Reference proteome</keyword>
<name>A0ABP9LPQ6_9ACTN</name>
<keyword evidence="1" id="KW-0472">Membrane</keyword>
<evidence type="ECO:0000313" key="3">
    <source>
        <dbReference type="Proteomes" id="UP001500124"/>
    </source>
</evidence>